<organism evidence="3 4">
    <name type="scientific">Paramecium sonneborni</name>
    <dbReference type="NCBI Taxonomy" id="65129"/>
    <lineage>
        <taxon>Eukaryota</taxon>
        <taxon>Sar</taxon>
        <taxon>Alveolata</taxon>
        <taxon>Ciliophora</taxon>
        <taxon>Intramacronucleata</taxon>
        <taxon>Oligohymenophorea</taxon>
        <taxon>Peniculida</taxon>
        <taxon>Parameciidae</taxon>
        <taxon>Paramecium</taxon>
    </lineage>
</organism>
<name>A0A8S1PEW3_9CILI</name>
<accession>A0A8S1PEW3</accession>
<reference evidence="3" key="1">
    <citation type="submission" date="2021-01" db="EMBL/GenBank/DDBJ databases">
        <authorList>
            <consortium name="Genoscope - CEA"/>
            <person name="William W."/>
        </authorList>
    </citation>
    <scope>NUCLEOTIDE SEQUENCE</scope>
</reference>
<evidence type="ECO:0000256" key="2">
    <source>
        <dbReference type="SAM" id="MobiDB-lite"/>
    </source>
</evidence>
<keyword evidence="1" id="KW-0175">Coiled coil</keyword>
<comment type="caution">
    <text evidence="3">The sequence shown here is derived from an EMBL/GenBank/DDBJ whole genome shotgun (WGS) entry which is preliminary data.</text>
</comment>
<evidence type="ECO:0000313" key="3">
    <source>
        <dbReference type="EMBL" id="CAD8101585.1"/>
    </source>
</evidence>
<dbReference type="Proteomes" id="UP000692954">
    <property type="component" value="Unassembled WGS sequence"/>
</dbReference>
<dbReference type="AlphaFoldDB" id="A0A8S1PEW3"/>
<dbReference type="EMBL" id="CAJJDN010000076">
    <property type="protein sequence ID" value="CAD8101585.1"/>
    <property type="molecule type" value="Genomic_DNA"/>
</dbReference>
<evidence type="ECO:0000313" key="4">
    <source>
        <dbReference type="Proteomes" id="UP000692954"/>
    </source>
</evidence>
<feature type="region of interest" description="Disordered" evidence="2">
    <location>
        <begin position="1"/>
        <end position="28"/>
    </location>
</feature>
<feature type="coiled-coil region" evidence="1">
    <location>
        <begin position="63"/>
        <end position="100"/>
    </location>
</feature>
<proteinExistence type="predicted"/>
<evidence type="ECO:0000256" key="1">
    <source>
        <dbReference type="SAM" id="Coils"/>
    </source>
</evidence>
<protein>
    <submittedName>
        <fullName evidence="3">Uncharacterized protein</fullName>
    </submittedName>
</protein>
<keyword evidence="4" id="KW-1185">Reference proteome</keyword>
<sequence length="226" mass="26643">MKKNFQKQTTVLNIQSHRSERSNSSNIFQEPHCNSIKISKKNIRCDKYSTQETLISEAISSQLNQTQIKLKKIDQLKNQLQKLKQNLENQSKQKLNLCNIIDDTIQNLIQLKDLFQIKKLEEPWQEIIQMEQDIYLNEENIIKSIQISHFNQIIIQHQLGILQLDSQLQKIQQQNFWVTQIQTLHETFIQKNHVILQLLKPKTLNNLQQSIKNNGGNFGHSFGQKY</sequence>
<gene>
    <name evidence="3" type="ORF">PSON_ATCC_30995.1.T0760072</name>
</gene>